<evidence type="ECO:0000256" key="1">
    <source>
        <dbReference type="SAM" id="MobiDB-lite"/>
    </source>
</evidence>
<sequence length="144" mass="14918">MISSTPVRRSPWPGGQDEHRAAVFRQAIADDLRMMIFEDHVVATYYQSPPLYTIEASALLGVPTRRLANDGPGAASAGEAGTTFARISGFPSGGLRWVASGIAGLRSAGAYGGVDPSSGHGGRRRAATRVEPLPGDQAGGELGV</sequence>
<reference evidence="2 3" key="1">
    <citation type="submission" date="2019-03" db="EMBL/GenBank/DDBJ databases">
        <title>Draft genome sequences of novel Actinobacteria.</title>
        <authorList>
            <person name="Sahin N."/>
            <person name="Ay H."/>
            <person name="Saygin H."/>
        </authorList>
    </citation>
    <scope>NUCLEOTIDE SEQUENCE [LARGE SCALE GENOMIC DNA]</scope>
    <source>
        <strain evidence="2 3">KC712</strain>
    </source>
</reference>
<name>A0A4R4W691_9ACTN</name>
<accession>A0A4R4W691</accession>
<dbReference type="Proteomes" id="UP000294543">
    <property type="component" value="Unassembled WGS sequence"/>
</dbReference>
<dbReference type="RefSeq" id="WP_132515953.1">
    <property type="nucleotide sequence ID" value="NZ_SMKP01000156.1"/>
</dbReference>
<proteinExistence type="predicted"/>
<evidence type="ECO:0000313" key="2">
    <source>
        <dbReference type="EMBL" id="TDD14112.1"/>
    </source>
</evidence>
<organism evidence="2 3">
    <name type="scientific">Nonomuraea diastatica</name>
    <dbReference type="NCBI Taxonomy" id="1848329"/>
    <lineage>
        <taxon>Bacteria</taxon>
        <taxon>Bacillati</taxon>
        <taxon>Actinomycetota</taxon>
        <taxon>Actinomycetes</taxon>
        <taxon>Streptosporangiales</taxon>
        <taxon>Streptosporangiaceae</taxon>
        <taxon>Nonomuraea</taxon>
    </lineage>
</organism>
<comment type="caution">
    <text evidence="2">The sequence shown here is derived from an EMBL/GenBank/DDBJ whole genome shotgun (WGS) entry which is preliminary data.</text>
</comment>
<dbReference type="AlphaFoldDB" id="A0A4R4W691"/>
<dbReference type="EMBL" id="SMKP01000156">
    <property type="protein sequence ID" value="TDD14112.1"/>
    <property type="molecule type" value="Genomic_DNA"/>
</dbReference>
<feature type="region of interest" description="Disordered" evidence="1">
    <location>
        <begin position="113"/>
        <end position="144"/>
    </location>
</feature>
<protein>
    <submittedName>
        <fullName evidence="2">Uncharacterized protein</fullName>
    </submittedName>
</protein>
<gene>
    <name evidence="2" type="ORF">E1294_38730</name>
</gene>
<evidence type="ECO:0000313" key="3">
    <source>
        <dbReference type="Proteomes" id="UP000294543"/>
    </source>
</evidence>
<keyword evidence="3" id="KW-1185">Reference proteome</keyword>